<feature type="region of interest" description="Disordered" evidence="1">
    <location>
        <begin position="48"/>
        <end position="68"/>
    </location>
</feature>
<keyword evidence="4" id="KW-1185">Reference proteome</keyword>
<dbReference type="RefSeq" id="WP_222579796.1">
    <property type="nucleotide sequence ID" value="NZ_JAHVHU010000008.1"/>
</dbReference>
<evidence type="ECO:0000256" key="2">
    <source>
        <dbReference type="SAM" id="Phobius"/>
    </source>
</evidence>
<dbReference type="EMBL" id="JAHVHU010000008">
    <property type="protein sequence ID" value="MBY5958258.1"/>
    <property type="molecule type" value="Genomic_DNA"/>
</dbReference>
<name>A0A953LA28_9BACT</name>
<keyword evidence="2" id="KW-1133">Transmembrane helix</keyword>
<keyword evidence="2" id="KW-0472">Membrane</keyword>
<gene>
    <name evidence="3" type="ORF">KUV50_08960</name>
</gene>
<accession>A0A953LA28</accession>
<dbReference type="AlphaFoldDB" id="A0A953LA28"/>
<protein>
    <submittedName>
        <fullName evidence="3">Uncharacterized protein</fullName>
    </submittedName>
</protein>
<sequence>MARKYKTTGCARIFIVLLIVAPLAFFAASYINGSDPMDTLRGLFGSEEETSVSMRHEDRPDKESTTDLQDELRRLQKDVDYYKVEAETYKKLLDECQDARIKN</sequence>
<evidence type="ECO:0000313" key="3">
    <source>
        <dbReference type="EMBL" id="MBY5958258.1"/>
    </source>
</evidence>
<evidence type="ECO:0000256" key="1">
    <source>
        <dbReference type="SAM" id="MobiDB-lite"/>
    </source>
</evidence>
<keyword evidence="2" id="KW-0812">Transmembrane</keyword>
<evidence type="ECO:0000313" key="4">
    <source>
        <dbReference type="Proteomes" id="UP000753961"/>
    </source>
</evidence>
<organism evidence="3 4">
    <name type="scientific">Membranihabitans marinus</name>
    <dbReference type="NCBI Taxonomy" id="1227546"/>
    <lineage>
        <taxon>Bacteria</taxon>
        <taxon>Pseudomonadati</taxon>
        <taxon>Bacteroidota</taxon>
        <taxon>Saprospiria</taxon>
        <taxon>Saprospirales</taxon>
        <taxon>Saprospiraceae</taxon>
        <taxon>Membranihabitans</taxon>
    </lineage>
</organism>
<proteinExistence type="predicted"/>
<feature type="compositionally biased region" description="Basic and acidic residues" evidence="1">
    <location>
        <begin position="54"/>
        <end position="68"/>
    </location>
</feature>
<feature type="transmembrane region" description="Helical" evidence="2">
    <location>
        <begin position="12"/>
        <end position="31"/>
    </location>
</feature>
<reference evidence="3" key="1">
    <citation type="submission" date="2021-06" db="EMBL/GenBank/DDBJ databases">
        <title>44 bacteria genomes isolated from Dapeng, Shenzhen.</title>
        <authorList>
            <person name="Zheng W."/>
            <person name="Yu S."/>
            <person name="Huang Y."/>
        </authorList>
    </citation>
    <scope>NUCLEOTIDE SEQUENCE</scope>
    <source>
        <strain evidence="3">DP5N28-2</strain>
    </source>
</reference>
<dbReference type="Proteomes" id="UP000753961">
    <property type="component" value="Unassembled WGS sequence"/>
</dbReference>
<comment type="caution">
    <text evidence="3">The sequence shown here is derived from an EMBL/GenBank/DDBJ whole genome shotgun (WGS) entry which is preliminary data.</text>
</comment>